<accession>A0A1E3XBG2</accession>
<evidence type="ECO:0000313" key="8">
    <source>
        <dbReference type="EMBL" id="ODS32965.1"/>
    </source>
</evidence>
<evidence type="ECO:0000256" key="2">
    <source>
        <dbReference type="ARBA" id="ARBA00012185"/>
    </source>
</evidence>
<dbReference type="InterPro" id="IPR029063">
    <property type="entry name" value="SAM-dependent_MTases_sf"/>
</dbReference>
<keyword evidence="3 8" id="KW-0489">Methyltransferase</keyword>
<dbReference type="GO" id="GO:0032259">
    <property type="term" value="P:methylation"/>
    <property type="evidence" value="ECO:0007669"/>
    <property type="project" value="UniProtKB-KW"/>
</dbReference>
<comment type="caution">
    <text evidence="8">The sequence shown here is derived from an EMBL/GenBank/DDBJ whole genome shotgun (WGS) entry which is preliminary data.</text>
</comment>
<dbReference type="AlphaFoldDB" id="A0A1E3XBG2"/>
<dbReference type="GO" id="GO:0015667">
    <property type="term" value="F:site-specific DNA-methyltransferase (cytosine-N4-specific) activity"/>
    <property type="evidence" value="ECO:0007669"/>
    <property type="project" value="UniProtKB-EC"/>
</dbReference>
<keyword evidence="4" id="KW-0808">Transferase</keyword>
<evidence type="ECO:0000256" key="6">
    <source>
        <dbReference type="ARBA" id="ARBA00022747"/>
    </source>
</evidence>
<dbReference type="EMBL" id="MAYW01000042">
    <property type="protein sequence ID" value="ODS32965.1"/>
    <property type="molecule type" value="Genomic_DNA"/>
</dbReference>
<evidence type="ECO:0000256" key="1">
    <source>
        <dbReference type="ARBA" id="ARBA00010203"/>
    </source>
</evidence>
<dbReference type="Gene3D" id="3.40.50.150">
    <property type="entry name" value="Vaccinia Virus protein VP39"/>
    <property type="match status" value="1"/>
</dbReference>
<keyword evidence="6" id="KW-0680">Restriction system</keyword>
<dbReference type="GO" id="GO:0003677">
    <property type="term" value="F:DNA binding"/>
    <property type="evidence" value="ECO:0007669"/>
    <property type="project" value="InterPro"/>
</dbReference>
<comment type="similarity">
    <text evidence="1">Belongs to the N(4)/N(6)-methyltransferase family. N(4) subfamily.</text>
</comment>
<dbReference type="Proteomes" id="UP000094056">
    <property type="component" value="Unassembled WGS sequence"/>
</dbReference>
<dbReference type="SUPFAM" id="SSF53335">
    <property type="entry name" value="S-adenosyl-L-methionine-dependent methyltransferases"/>
    <property type="match status" value="1"/>
</dbReference>
<gene>
    <name evidence="8" type="ORF">SCARUB_01904</name>
</gene>
<evidence type="ECO:0000256" key="3">
    <source>
        <dbReference type="ARBA" id="ARBA00022603"/>
    </source>
</evidence>
<dbReference type="InterPro" id="IPR017985">
    <property type="entry name" value="MeTrfase_CN4_CS"/>
</dbReference>
<name>A0A1E3XBG2_9BACT</name>
<comment type="catalytic activity">
    <reaction evidence="7">
        <text>a 2'-deoxycytidine in DNA + S-adenosyl-L-methionine = an N(4)-methyl-2'-deoxycytidine in DNA + S-adenosyl-L-homocysteine + H(+)</text>
        <dbReference type="Rhea" id="RHEA:16857"/>
        <dbReference type="Rhea" id="RHEA-COMP:11369"/>
        <dbReference type="Rhea" id="RHEA-COMP:13674"/>
        <dbReference type="ChEBI" id="CHEBI:15378"/>
        <dbReference type="ChEBI" id="CHEBI:57856"/>
        <dbReference type="ChEBI" id="CHEBI:59789"/>
        <dbReference type="ChEBI" id="CHEBI:85452"/>
        <dbReference type="ChEBI" id="CHEBI:137933"/>
        <dbReference type="EC" id="2.1.1.113"/>
    </reaction>
</comment>
<keyword evidence="5" id="KW-0949">S-adenosyl-L-methionine</keyword>
<proteinExistence type="inferred from homology"/>
<dbReference type="GO" id="GO:0009307">
    <property type="term" value="P:DNA restriction-modification system"/>
    <property type="evidence" value="ECO:0007669"/>
    <property type="project" value="UniProtKB-KW"/>
</dbReference>
<sequence>MIRTLINKIPDEFGRNKKIRDIQDLLIICFSAIIRRVSNADNESQKTYVSHTKIKIPEETTSLFFKQLDLFKERIPIFSQKINHKLKSKIFCSSSAKGLEEKLKGKEIDLAITSPPYIKAIDYIYNQMSELFWIGDMFDLQTQSKQNEKKKQYIGTKHFHKKNFEDYNPFDITIGIKLLDKNLQDVYVKDKKNGHKHSFLTCKYFKEMENHFAEMAKCLSSNTHYVFVVGNSSVSNIFFNTVDFLTEIAEHNGFEITNKWGYKIKNRYMRFDRKGRGGIIENDWVLDFVKL</sequence>
<evidence type="ECO:0000256" key="7">
    <source>
        <dbReference type="ARBA" id="ARBA00049120"/>
    </source>
</evidence>
<reference evidence="8 9" key="1">
    <citation type="submission" date="2016-07" db="EMBL/GenBank/DDBJ databases">
        <title>Draft genome of Scalindua rubra, obtained from a brine-seawater interface in the Red Sea, sheds light on salt adaptation in anammox bacteria.</title>
        <authorList>
            <person name="Speth D.R."/>
            <person name="Lagkouvardos I."/>
            <person name="Wang Y."/>
            <person name="Qian P.-Y."/>
            <person name="Dutilh B.E."/>
            <person name="Jetten M.S."/>
        </authorList>
    </citation>
    <scope>NUCLEOTIDE SEQUENCE [LARGE SCALE GENOMIC DNA]</scope>
    <source>
        <strain evidence="8">BSI-1</strain>
    </source>
</reference>
<dbReference type="PROSITE" id="PS00093">
    <property type="entry name" value="N4_MTASE"/>
    <property type="match status" value="1"/>
</dbReference>
<evidence type="ECO:0000256" key="4">
    <source>
        <dbReference type="ARBA" id="ARBA00022679"/>
    </source>
</evidence>
<evidence type="ECO:0000256" key="5">
    <source>
        <dbReference type="ARBA" id="ARBA00022691"/>
    </source>
</evidence>
<dbReference type="EC" id="2.1.1.113" evidence="2"/>
<protein>
    <recommendedName>
        <fullName evidence="2">site-specific DNA-methyltransferase (cytosine-N(4)-specific)</fullName>
        <ecNumber evidence="2">2.1.1.113</ecNumber>
    </recommendedName>
</protein>
<evidence type="ECO:0000313" key="9">
    <source>
        <dbReference type="Proteomes" id="UP000094056"/>
    </source>
</evidence>
<organism evidence="8 9">
    <name type="scientific">Candidatus Scalindua rubra</name>
    <dbReference type="NCBI Taxonomy" id="1872076"/>
    <lineage>
        <taxon>Bacteria</taxon>
        <taxon>Pseudomonadati</taxon>
        <taxon>Planctomycetota</taxon>
        <taxon>Candidatus Brocadiia</taxon>
        <taxon>Candidatus Brocadiales</taxon>
        <taxon>Candidatus Scalinduaceae</taxon>
        <taxon>Candidatus Scalindua</taxon>
    </lineage>
</organism>